<keyword evidence="6 7" id="KW-0472">Membrane</keyword>
<dbReference type="InterPro" id="IPR036412">
    <property type="entry name" value="HAD-like_sf"/>
</dbReference>
<dbReference type="Pfam" id="PF00702">
    <property type="entry name" value="Hydrolase"/>
    <property type="match status" value="1"/>
</dbReference>
<feature type="domain" description="P-type ATPase A" evidence="8">
    <location>
        <begin position="237"/>
        <end position="314"/>
    </location>
</feature>
<proteinExistence type="predicted"/>
<gene>
    <name evidence="9" type="ORF">Ljam_2710</name>
</gene>
<dbReference type="GO" id="GO:0043682">
    <property type="term" value="F:P-type divalent copper transporter activity"/>
    <property type="evidence" value="ECO:0007669"/>
    <property type="project" value="TreeGrafter"/>
</dbReference>
<keyword evidence="3" id="KW-0479">Metal-binding</keyword>
<keyword evidence="5 7" id="KW-1133">Transmembrane helix</keyword>
<evidence type="ECO:0000256" key="7">
    <source>
        <dbReference type="SAM" id="Phobius"/>
    </source>
</evidence>
<feature type="transmembrane region" description="Helical" evidence="7">
    <location>
        <begin position="431"/>
        <end position="454"/>
    </location>
</feature>
<dbReference type="PATRIC" id="fig|455.5.peg.2849"/>
<keyword evidence="2 7" id="KW-0812">Transmembrane</keyword>
<dbReference type="GO" id="GO:0005524">
    <property type="term" value="F:ATP binding"/>
    <property type="evidence" value="ECO:0007669"/>
    <property type="project" value="InterPro"/>
</dbReference>
<evidence type="ECO:0000259" key="8">
    <source>
        <dbReference type="Pfam" id="PF00122"/>
    </source>
</evidence>
<feature type="transmembrane region" description="Helical" evidence="7">
    <location>
        <begin position="167"/>
        <end position="186"/>
    </location>
</feature>
<comment type="caution">
    <text evidence="9">The sequence shown here is derived from an EMBL/GenBank/DDBJ whole genome shotgun (WGS) entry which is preliminary data.</text>
</comment>
<dbReference type="InterPro" id="IPR023299">
    <property type="entry name" value="ATPase_P-typ_cyto_dom_N"/>
</dbReference>
<dbReference type="InterPro" id="IPR059000">
    <property type="entry name" value="ATPase_P-type_domA"/>
</dbReference>
<dbReference type="SUPFAM" id="SSF81653">
    <property type="entry name" value="Calcium ATPase, transduction domain A"/>
    <property type="match status" value="1"/>
</dbReference>
<dbReference type="NCBIfam" id="TIGR01494">
    <property type="entry name" value="ATPase_P-type"/>
    <property type="match status" value="1"/>
</dbReference>
<accession>A0A0W0UKT5</accession>
<evidence type="ECO:0000256" key="1">
    <source>
        <dbReference type="ARBA" id="ARBA00004127"/>
    </source>
</evidence>
<dbReference type="EMBL" id="LNYG01000013">
    <property type="protein sequence ID" value="KTD08515.1"/>
    <property type="molecule type" value="Genomic_DNA"/>
</dbReference>
<dbReference type="Proteomes" id="UP000054715">
    <property type="component" value="Unassembled WGS sequence"/>
</dbReference>
<dbReference type="Gene3D" id="3.40.1110.10">
    <property type="entry name" value="Calcium-transporting ATPase, cytoplasmic domain N"/>
    <property type="match status" value="1"/>
</dbReference>
<evidence type="ECO:0000256" key="2">
    <source>
        <dbReference type="ARBA" id="ARBA00022692"/>
    </source>
</evidence>
<evidence type="ECO:0000256" key="4">
    <source>
        <dbReference type="ARBA" id="ARBA00022967"/>
    </source>
</evidence>
<organism evidence="9 10">
    <name type="scientific">Legionella jamestowniensis</name>
    <dbReference type="NCBI Taxonomy" id="455"/>
    <lineage>
        <taxon>Bacteria</taxon>
        <taxon>Pseudomonadati</taxon>
        <taxon>Pseudomonadota</taxon>
        <taxon>Gammaproteobacteria</taxon>
        <taxon>Legionellales</taxon>
        <taxon>Legionellaceae</taxon>
        <taxon>Legionella</taxon>
    </lineage>
</organism>
<dbReference type="GO" id="GO:0016887">
    <property type="term" value="F:ATP hydrolysis activity"/>
    <property type="evidence" value="ECO:0007669"/>
    <property type="project" value="InterPro"/>
</dbReference>
<dbReference type="OrthoDB" id="2490855at2"/>
<dbReference type="GO" id="GO:0055070">
    <property type="term" value="P:copper ion homeostasis"/>
    <property type="evidence" value="ECO:0007669"/>
    <property type="project" value="TreeGrafter"/>
</dbReference>
<dbReference type="Gene3D" id="3.40.50.1000">
    <property type="entry name" value="HAD superfamily/HAD-like"/>
    <property type="match status" value="1"/>
</dbReference>
<name>A0A0W0UKT5_9GAMM</name>
<dbReference type="PANTHER" id="PTHR43520">
    <property type="entry name" value="ATP7, ISOFORM B"/>
    <property type="match status" value="1"/>
</dbReference>
<evidence type="ECO:0000256" key="6">
    <source>
        <dbReference type="ARBA" id="ARBA00023136"/>
    </source>
</evidence>
<evidence type="ECO:0000313" key="9">
    <source>
        <dbReference type="EMBL" id="KTD08515.1"/>
    </source>
</evidence>
<sequence>MSDIYEFDVPSARCDSCIASILLSLQSEEFRSETGVIVESHQFNRSKRTLKLQIKSNNKKREEITKILKNGISDAGFPCIPIQSKIDLPKVLAKVPWYKQWLTSNWFLGILGTGSGISLLILSTVFTGGLPLFAMIGIGTISTVLTFALGAPFYYQAVINLAKARNLTMDTLFTVSTLTVVAVSLLSFAIPWLPMMFEAGLLIFGFRYLGLAIEETITHSIDVEKNFADRLPKNVKIVSGEENECELISVRAGEELELAAGEIIPVDGECLTPSFIYDTIITGSPLPRAVKVGEKILAGMRLAEDAVSMRMRATPVLVDLKKDESVPVDGFCEEDCFVYDEEFKCSKKLNKGDPLLANTRLQSAGKLKVTAVATYTYLHRLDKNNEQAQFEKAPIQETTARTLQYFIPTVILVAAVSGIIVSLFFPPALALQSAISVLVAACPCTLGLITPLAVKIGINKAAEHGVQFKSARELEAADSVDAIVFDIHGTVTKGMPEVNGYRYNPDLCSEKTFLSYFAALEKNSQHPIAKAIVNYVSNKETEQVIVSELDKSNHSGIKAKIIRQVEPEELQDELLVGNHLMMAENDVDVSMYPEHQTMTGGQSVVYLARNKQVLGYMLLADPLRENAKETIAALTQKGIKTFICTGADEQTARRVAELLEIPFENVAWGCIGNSKNPQDNSKIAFINKLKAKGYHVAMVGDAANDSAAVAGSFGIAIKSPVADEITHQQASAIIQGNSLKPIVNIFTVAKQTVANIRQNLGFSLAYNMASMLLTGGLLLALGFTINPAVGVVLMILQTSLILLNAYRFKTQSLESEHKKSGREEEYAESYGCFNKFLFGKKPEVAPESALEETQSCGFKFRTPSPNPVLEAIDSQRTVNGLQ</sequence>
<dbReference type="GO" id="GO:0012505">
    <property type="term" value="C:endomembrane system"/>
    <property type="evidence" value="ECO:0007669"/>
    <property type="project" value="UniProtKB-SubCell"/>
</dbReference>
<feature type="transmembrane region" description="Helical" evidence="7">
    <location>
        <begin position="106"/>
        <end position="126"/>
    </location>
</feature>
<dbReference type="InterPro" id="IPR023298">
    <property type="entry name" value="ATPase_P-typ_TM_dom_sf"/>
</dbReference>
<dbReference type="SUPFAM" id="SSF81665">
    <property type="entry name" value="Calcium ATPase, transmembrane domain M"/>
    <property type="match status" value="1"/>
</dbReference>
<feature type="transmembrane region" description="Helical" evidence="7">
    <location>
        <begin position="405"/>
        <end position="425"/>
    </location>
</feature>
<dbReference type="InterPro" id="IPR001757">
    <property type="entry name" value="P_typ_ATPase"/>
</dbReference>
<comment type="subcellular location">
    <subcellularLocation>
        <location evidence="1">Endomembrane system</location>
        <topology evidence="1">Multi-pass membrane protein</topology>
    </subcellularLocation>
</comment>
<evidence type="ECO:0000256" key="3">
    <source>
        <dbReference type="ARBA" id="ARBA00022723"/>
    </source>
</evidence>
<dbReference type="GO" id="GO:0005507">
    <property type="term" value="F:copper ion binding"/>
    <property type="evidence" value="ECO:0007669"/>
    <property type="project" value="TreeGrafter"/>
</dbReference>
<dbReference type="SUPFAM" id="SSF56784">
    <property type="entry name" value="HAD-like"/>
    <property type="match status" value="1"/>
</dbReference>
<dbReference type="Pfam" id="PF00122">
    <property type="entry name" value="E1-E2_ATPase"/>
    <property type="match status" value="1"/>
</dbReference>
<dbReference type="Gene3D" id="2.70.150.10">
    <property type="entry name" value="Calcium-transporting ATPase, cytoplasmic transduction domain A"/>
    <property type="match status" value="1"/>
</dbReference>
<dbReference type="InterPro" id="IPR023214">
    <property type="entry name" value="HAD_sf"/>
</dbReference>
<dbReference type="PANTHER" id="PTHR43520:SF8">
    <property type="entry name" value="P-TYPE CU(+) TRANSPORTER"/>
    <property type="match status" value="1"/>
</dbReference>
<reference evidence="9 10" key="1">
    <citation type="submission" date="2015-11" db="EMBL/GenBank/DDBJ databases">
        <title>Genomic analysis of 38 Legionella species identifies large and diverse effector repertoires.</title>
        <authorList>
            <person name="Burstein D."/>
            <person name="Amaro F."/>
            <person name="Zusman T."/>
            <person name="Lifshitz Z."/>
            <person name="Cohen O."/>
            <person name="Gilbert J.A."/>
            <person name="Pupko T."/>
            <person name="Shuman H.A."/>
            <person name="Segal G."/>
        </authorList>
    </citation>
    <scope>NUCLEOTIDE SEQUENCE [LARGE SCALE GENOMIC DNA]</scope>
    <source>
        <strain evidence="9 10">JA-26-G1-E2</strain>
    </source>
</reference>
<evidence type="ECO:0000256" key="5">
    <source>
        <dbReference type="ARBA" id="ARBA00022989"/>
    </source>
</evidence>
<feature type="transmembrane region" description="Helical" evidence="7">
    <location>
        <begin position="789"/>
        <end position="808"/>
    </location>
</feature>
<dbReference type="AlphaFoldDB" id="A0A0W0UKT5"/>
<evidence type="ECO:0000313" key="10">
    <source>
        <dbReference type="Proteomes" id="UP000054715"/>
    </source>
</evidence>
<feature type="transmembrane region" description="Helical" evidence="7">
    <location>
        <begin position="132"/>
        <end position="155"/>
    </location>
</feature>
<dbReference type="GO" id="GO:0016020">
    <property type="term" value="C:membrane"/>
    <property type="evidence" value="ECO:0007669"/>
    <property type="project" value="InterPro"/>
</dbReference>
<protein>
    <submittedName>
        <fullName evidence="9">Cation transport ATPase</fullName>
    </submittedName>
</protein>
<dbReference type="RefSeq" id="WP_058450529.1">
    <property type="nucleotide sequence ID" value="NZ_CAAAJF010000001.1"/>
</dbReference>
<dbReference type="STRING" id="455.Ljam_2710"/>
<keyword evidence="4" id="KW-1278">Translocase</keyword>
<dbReference type="InterPro" id="IPR008250">
    <property type="entry name" value="ATPase_P-typ_transduc_dom_A_sf"/>
</dbReference>